<protein>
    <submittedName>
        <fullName evidence="2">Uncharacterized protein</fullName>
    </submittedName>
</protein>
<feature type="chain" id="PRO_5018012489" evidence="1">
    <location>
        <begin position="17"/>
        <end position="61"/>
    </location>
</feature>
<keyword evidence="3" id="KW-1185">Reference proteome</keyword>
<organism evidence="2 3">
    <name type="scientific">Brachionus plicatilis</name>
    <name type="common">Marine rotifer</name>
    <name type="synonym">Brachionus muelleri</name>
    <dbReference type="NCBI Taxonomy" id="10195"/>
    <lineage>
        <taxon>Eukaryota</taxon>
        <taxon>Metazoa</taxon>
        <taxon>Spiralia</taxon>
        <taxon>Gnathifera</taxon>
        <taxon>Rotifera</taxon>
        <taxon>Eurotatoria</taxon>
        <taxon>Monogononta</taxon>
        <taxon>Pseudotrocha</taxon>
        <taxon>Ploima</taxon>
        <taxon>Brachionidae</taxon>
        <taxon>Brachionus</taxon>
    </lineage>
</organism>
<reference evidence="2 3" key="1">
    <citation type="journal article" date="2018" name="Sci. Rep.">
        <title>Genomic signatures of local adaptation to the degree of environmental predictability in rotifers.</title>
        <authorList>
            <person name="Franch-Gras L."/>
            <person name="Hahn C."/>
            <person name="Garcia-Roger E.M."/>
            <person name="Carmona M.J."/>
            <person name="Serra M."/>
            <person name="Gomez A."/>
        </authorList>
    </citation>
    <scope>NUCLEOTIDE SEQUENCE [LARGE SCALE GENOMIC DNA]</scope>
    <source>
        <strain evidence="2">HYR1</strain>
    </source>
</reference>
<dbReference type="Proteomes" id="UP000276133">
    <property type="component" value="Unassembled WGS sequence"/>
</dbReference>
<evidence type="ECO:0000313" key="2">
    <source>
        <dbReference type="EMBL" id="RNA08777.1"/>
    </source>
</evidence>
<proteinExistence type="predicted"/>
<keyword evidence="1" id="KW-0732">Signal</keyword>
<evidence type="ECO:0000256" key="1">
    <source>
        <dbReference type="SAM" id="SignalP"/>
    </source>
</evidence>
<comment type="caution">
    <text evidence="2">The sequence shown here is derived from an EMBL/GenBank/DDBJ whole genome shotgun (WGS) entry which is preliminary data.</text>
</comment>
<evidence type="ECO:0000313" key="3">
    <source>
        <dbReference type="Proteomes" id="UP000276133"/>
    </source>
</evidence>
<name>A0A3M7QBD6_BRAPC</name>
<feature type="signal peptide" evidence="1">
    <location>
        <begin position="1"/>
        <end position="16"/>
    </location>
</feature>
<feature type="non-terminal residue" evidence="2">
    <location>
        <position position="1"/>
    </location>
</feature>
<dbReference type="AlphaFoldDB" id="A0A3M7QBD6"/>
<sequence>LLLESLHISLLLLCQSSDYIYYSSNKLDITIREFFFNKTLLFGERPPGLFRTACAQFFIDY</sequence>
<dbReference type="EMBL" id="REGN01006636">
    <property type="protein sequence ID" value="RNA08777.1"/>
    <property type="molecule type" value="Genomic_DNA"/>
</dbReference>
<accession>A0A3M7QBD6</accession>
<gene>
    <name evidence="2" type="ORF">BpHYR1_013523</name>
</gene>